<name>A0ABS4KBJ8_9FIRM</name>
<dbReference type="Pfam" id="PF13541">
    <property type="entry name" value="ChlI"/>
    <property type="match status" value="1"/>
</dbReference>
<evidence type="ECO:0000313" key="6">
    <source>
        <dbReference type="Proteomes" id="UP001519306"/>
    </source>
</evidence>
<protein>
    <submittedName>
        <fullName evidence="5">Magnesium chelatase family protein</fullName>
    </submittedName>
</protein>
<evidence type="ECO:0000256" key="1">
    <source>
        <dbReference type="ARBA" id="ARBA00022741"/>
    </source>
</evidence>
<dbReference type="InterPro" id="IPR000523">
    <property type="entry name" value="Mg_chelatse_chII-like_cat_dom"/>
</dbReference>
<dbReference type="PRINTS" id="PR01657">
    <property type="entry name" value="MCMFAMILY"/>
</dbReference>
<dbReference type="InterPro" id="IPR014721">
    <property type="entry name" value="Ribsml_uS5_D2-typ_fold_subgr"/>
</dbReference>
<dbReference type="InterPro" id="IPR027417">
    <property type="entry name" value="P-loop_NTPase"/>
</dbReference>
<evidence type="ECO:0000259" key="3">
    <source>
        <dbReference type="Pfam" id="PF01078"/>
    </source>
</evidence>
<feature type="domain" description="Mg chelatase-related protein C-terminal" evidence="4">
    <location>
        <begin position="402"/>
        <end position="497"/>
    </location>
</feature>
<dbReference type="Pfam" id="PF13335">
    <property type="entry name" value="Mg_chelatase_C"/>
    <property type="match status" value="1"/>
</dbReference>
<dbReference type="RefSeq" id="WP_210060447.1">
    <property type="nucleotide sequence ID" value="NZ_JAGGLJ010000005.1"/>
</dbReference>
<sequence length="506" mass="56437">MYSCINTCTLQGLDGDIVNIEADLSNGLPKFLIVGLPDAAIKESIERVRAAIKNSGFEFPLKRITINLAPANLQKDGSQMDLGIAIAILSANGIIDFKEDEYIILGELSLDGSINSIKGALPMIISLREKGFKKFIVPEKNKVECAVISDVLIYPVKTLSETIDFLRGNSNIEKYTGEYINEEIDYDIDFSDIKGQRFLKRALEVSAAGMHNLLMIGVPGSGKSMAAKRFPTILPSLDFEEAIEVTKIYSIAGLLENNTLVTIPPFRSPHHTASAVSLIGGGRIPKPGEISLAHNGVLFLDELPEFSKNVLEVLRQPLEDKKINIARANATLSYPAKFMFLASMNPCPCGYYGSENHDCTCTMNSINRYLSKISHPLLDRIDIHIEISAVKYEEISKEIKEESSSSIKERVLKARNIQKERFKNSNTFTNSDIKDNEIAKYCKLSEKCQNIMDIAFNKYKFSARTYNKVLKVSRTIADLDGKENINEAHILEAIRYRSLDSKYWGV</sequence>
<keyword evidence="6" id="KW-1185">Reference proteome</keyword>
<evidence type="ECO:0000259" key="4">
    <source>
        <dbReference type="Pfam" id="PF13335"/>
    </source>
</evidence>
<dbReference type="Proteomes" id="UP001519306">
    <property type="component" value="Unassembled WGS sequence"/>
</dbReference>
<dbReference type="Gene3D" id="3.40.50.300">
    <property type="entry name" value="P-loop containing nucleotide triphosphate hydrolases"/>
    <property type="match status" value="1"/>
</dbReference>
<dbReference type="InterPro" id="IPR025158">
    <property type="entry name" value="Mg_chelat-rel_C"/>
</dbReference>
<dbReference type="NCBIfam" id="TIGR00368">
    <property type="entry name" value="YifB family Mg chelatase-like AAA ATPase"/>
    <property type="match status" value="1"/>
</dbReference>
<dbReference type="SUPFAM" id="SSF52540">
    <property type="entry name" value="P-loop containing nucleoside triphosphate hydrolases"/>
    <property type="match status" value="1"/>
</dbReference>
<proteinExistence type="predicted"/>
<comment type="caution">
    <text evidence="5">The sequence shown here is derived from an EMBL/GenBank/DDBJ whole genome shotgun (WGS) entry which is preliminary data.</text>
</comment>
<dbReference type="InterPro" id="IPR045006">
    <property type="entry name" value="CHLI-like"/>
</dbReference>
<dbReference type="PANTHER" id="PTHR32039:SF7">
    <property type="entry name" value="COMPETENCE PROTEIN COMM"/>
    <property type="match status" value="1"/>
</dbReference>
<keyword evidence="1" id="KW-0547">Nucleotide-binding</keyword>
<dbReference type="SUPFAM" id="SSF54211">
    <property type="entry name" value="Ribosomal protein S5 domain 2-like"/>
    <property type="match status" value="1"/>
</dbReference>
<keyword evidence="2" id="KW-0067">ATP-binding</keyword>
<reference evidence="5 6" key="1">
    <citation type="submission" date="2021-03" db="EMBL/GenBank/DDBJ databases">
        <title>Genomic Encyclopedia of Type Strains, Phase IV (KMG-IV): sequencing the most valuable type-strain genomes for metagenomic binning, comparative biology and taxonomic classification.</title>
        <authorList>
            <person name="Goeker M."/>
        </authorList>
    </citation>
    <scope>NUCLEOTIDE SEQUENCE [LARGE SCALE GENOMIC DNA]</scope>
    <source>
        <strain evidence="5 6">DSM 27563</strain>
    </source>
</reference>
<gene>
    <name evidence="5" type="ORF">J2Z71_000673</name>
</gene>
<dbReference type="InterPro" id="IPR004482">
    <property type="entry name" value="Mg_chelat-rel"/>
</dbReference>
<feature type="domain" description="Magnesium chelatase ChlI-like catalytic" evidence="3">
    <location>
        <begin position="189"/>
        <end position="394"/>
    </location>
</feature>
<dbReference type="InterPro" id="IPR001208">
    <property type="entry name" value="MCM_dom"/>
</dbReference>
<evidence type="ECO:0000256" key="2">
    <source>
        <dbReference type="ARBA" id="ARBA00022840"/>
    </source>
</evidence>
<dbReference type="EMBL" id="JAGGLJ010000005">
    <property type="protein sequence ID" value="MBP2025148.1"/>
    <property type="molecule type" value="Genomic_DNA"/>
</dbReference>
<dbReference type="Pfam" id="PF01078">
    <property type="entry name" value="Mg_chelatase"/>
    <property type="match status" value="1"/>
</dbReference>
<dbReference type="Gene3D" id="3.30.230.10">
    <property type="match status" value="1"/>
</dbReference>
<organism evidence="5 6">
    <name type="scientific">Peptoniphilus stercorisuis</name>
    <dbReference type="NCBI Taxonomy" id="1436965"/>
    <lineage>
        <taxon>Bacteria</taxon>
        <taxon>Bacillati</taxon>
        <taxon>Bacillota</taxon>
        <taxon>Tissierellia</taxon>
        <taxon>Tissierellales</taxon>
        <taxon>Peptoniphilaceae</taxon>
        <taxon>Peptoniphilus</taxon>
    </lineage>
</organism>
<accession>A0ABS4KBJ8</accession>
<dbReference type="InterPro" id="IPR020568">
    <property type="entry name" value="Ribosomal_Su5_D2-typ_SF"/>
</dbReference>
<evidence type="ECO:0000313" key="5">
    <source>
        <dbReference type="EMBL" id="MBP2025148.1"/>
    </source>
</evidence>
<dbReference type="PANTHER" id="PTHR32039">
    <property type="entry name" value="MAGNESIUM-CHELATASE SUBUNIT CHLI"/>
    <property type="match status" value="1"/>
</dbReference>